<feature type="compositionally biased region" description="Polar residues" evidence="1">
    <location>
        <begin position="26"/>
        <end position="39"/>
    </location>
</feature>
<gene>
    <name evidence="2" type="ORF">HYALB_00001347</name>
</gene>
<dbReference type="Proteomes" id="UP000701801">
    <property type="component" value="Unassembled WGS sequence"/>
</dbReference>
<protein>
    <submittedName>
        <fullName evidence="2">Uncharacterized protein</fullName>
    </submittedName>
</protein>
<organism evidence="2 3">
    <name type="scientific">Hymenoscyphus albidus</name>
    <dbReference type="NCBI Taxonomy" id="595503"/>
    <lineage>
        <taxon>Eukaryota</taxon>
        <taxon>Fungi</taxon>
        <taxon>Dikarya</taxon>
        <taxon>Ascomycota</taxon>
        <taxon>Pezizomycotina</taxon>
        <taxon>Leotiomycetes</taxon>
        <taxon>Helotiales</taxon>
        <taxon>Helotiaceae</taxon>
        <taxon>Hymenoscyphus</taxon>
    </lineage>
</organism>
<sequence>MSLARAFTTKRSRAASDVTVPAMPSRSLTTKKSLGSNNIRNKISAPTALLSTTNMLSYTAPDIYPKTPSSMTSRSSNSDDDSASNPFSPTASINSSVASSSPTSPDPNHLSCYFGQMPPKVDTEEAPTIPQRAVSHTKKNAEILARKRSISGNISNKSISTVRSSINMFSSAAVDSPDHPFGNELAKVTEIAEDYGIARERMTVVDEEEQELVSRGLFKFQAEDYMSEIQGFIISAFGEVKQPPMSAMWI</sequence>
<comment type="caution">
    <text evidence="2">The sequence shown here is derived from an EMBL/GenBank/DDBJ whole genome shotgun (WGS) entry which is preliminary data.</text>
</comment>
<keyword evidence="3" id="KW-1185">Reference proteome</keyword>
<dbReference type="OrthoDB" id="5419666at2759"/>
<accession>A0A9N9LHN2</accession>
<proteinExistence type="predicted"/>
<evidence type="ECO:0000313" key="3">
    <source>
        <dbReference type="Proteomes" id="UP000701801"/>
    </source>
</evidence>
<reference evidence="2" key="1">
    <citation type="submission" date="2021-07" db="EMBL/GenBank/DDBJ databases">
        <authorList>
            <person name="Durling M."/>
        </authorList>
    </citation>
    <scope>NUCLEOTIDE SEQUENCE</scope>
</reference>
<dbReference type="EMBL" id="CAJVRM010000057">
    <property type="protein sequence ID" value="CAG8972927.1"/>
    <property type="molecule type" value="Genomic_DNA"/>
</dbReference>
<evidence type="ECO:0000256" key="1">
    <source>
        <dbReference type="SAM" id="MobiDB-lite"/>
    </source>
</evidence>
<name>A0A9N9LHN2_9HELO</name>
<evidence type="ECO:0000313" key="2">
    <source>
        <dbReference type="EMBL" id="CAG8972927.1"/>
    </source>
</evidence>
<dbReference type="AlphaFoldDB" id="A0A9N9LHN2"/>
<feature type="compositionally biased region" description="Low complexity" evidence="1">
    <location>
        <begin position="83"/>
        <end position="107"/>
    </location>
</feature>
<feature type="region of interest" description="Disordered" evidence="1">
    <location>
        <begin position="1"/>
        <end position="39"/>
    </location>
</feature>
<feature type="region of interest" description="Disordered" evidence="1">
    <location>
        <begin position="61"/>
        <end position="128"/>
    </location>
</feature>